<dbReference type="InterPro" id="IPR012255">
    <property type="entry name" value="ETF_b"/>
</dbReference>
<evidence type="ECO:0000313" key="2">
    <source>
        <dbReference type="EMBL" id="KKL68618.1"/>
    </source>
</evidence>
<evidence type="ECO:0000259" key="1">
    <source>
        <dbReference type="SMART" id="SM00893"/>
    </source>
</evidence>
<reference evidence="2" key="1">
    <citation type="journal article" date="2015" name="Nature">
        <title>Complex archaea that bridge the gap between prokaryotes and eukaryotes.</title>
        <authorList>
            <person name="Spang A."/>
            <person name="Saw J.H."/>
            <person name="Jorgensen S.L."/>
            <person name="Zaremba-Niedzwiedzka K."/>
            <person name="Martijn J."/>
            <person name="Lind A.E."/>
            <person name="van Eijk R."/>
            <person name="Schleper C."/>
            <person name="Guy L."/>
            <person name="Ettema T.J."/>
        </authorList>
    </citation>
    <scope>NUCLEOTIDE SEQUENCE</scope>
</reference>
<sequence>MNIIVCIKQVPDTETKITIAQSGLDIDRSNISYIVNPYDENAVEEALRIKERLDKGAITVISMGPARVTEALRSCLAMGVDKAIHLKDESFEESDSYGTALILYEAIKKIPYDIILCGRQAMDDDNGAVAIQLAELLNLPHVSLINKIEIDETNCKATVHRKTEDNIEIIECKLPAVFTCHYGLNQPRYASLPGIMKARQKPFQEIDSDSLGLNKKEIGKAGSKLQVIKMEIPSARRAGKILEGEPQDVVKELTRLLREEAGVI</sequence>
<dbReference type="PIRSF" id="PIRSF000090">
    <property type="entry name" value="Beta-ETF"/>
    <property type="match status" value="1"/>
</dbReference>
<gene>
    <name evidence="2" type="ORF">LCGC14_2123180</name>
</gene>
<dbReference type="SUPFAM" id="SSF52402">
    <property type="entry name" value="Adenine nucleotide alpha hydrolases-like"/>
    <property type="match status" value="1"/>
</dbReference>
<name>A0A0F9E3L1_9ZZZZ</name>
<dbReference type="Gene3D" id="3.40.50.620">
    <property type="entry name" value="HUPs"/>
    <property type="match status" value="1"/>
</dbReference>
<feature type="domain" description="Electron transfer flavoprotein alpha/beta-subunit N-terminal" evidence="1">
    <location>
        <begin position="23"/>
        <end position="215"/>
    </location>
</feature>
<dbReference type="EMBL" id="LAZR01026473">
    <property type="protein sequence ID" value="KKL68618.1"/>
    <property type="molecule type" value="Genomic_DNA"/>
</dbReference>
<dbReference type="InterPro" id="IPR014729">
    <property type="entry name" value="Rossmann-like_a/b/a_fold"/>
</dbReference>
<dbReference type="PANTHER" id="PTHR21294">
    <property type="entry name" value="ELECTRON TRANSFER FLAVOPROTEIN BETA-SUBUNIT"/>
    <property type="match status" value="1"/>
</dbReference>
<dbReference type="GO" id="GO:0009055">
    <property type="term" value="F:electron transfer activity"/>
    <property type="evidence" value="ECO:0007669"/>
    <property type="project" value="InterPro"/>
</dbReference>
<dbReference type="CDD" id="cd01714">
    <property type="entry name" value="ETF_beta"/>
    <property type="match status" value="1"/>
</dbReference>
<comment type="caution">
    <text evidence="2">The sequence shown here is derived from an EMBL/GenBank/DDBJ whole genome shotgun (WGS) entry which is preliminary data.</text>
</comment>
<protein>
    <recommendedName>
        <fullName evidence="1">Electron transfer flavoprotein alpha/beta-subunit N-terminal domain-containing protein</fullName>
    </recommendedName>
</protein>
<dbReference type="AlphaFoldDB" id="A0A0F9E3L1"/>
<dbReference type="InterPro" id="IPR014730">
    <property type="entry name" value="ETF_a/b_N"/>
</dbReference>
<accession>A0A0F9E3L1</accession>
<dbReference type="SMART" id="SM00893">
    <property type="entry name" value="ETF"/>
    <property type="match status" value="1"/>
</dbReference>
<proteinExistence type="predicted"/>
<dbReference type="InterPro" id="IPR033948">
    <property type="entry name" value="ETF_beta_N"/>
</dbReference>
<dbReference type="Pfam" id="PF01012">
    <property type="entry name" value="ETF"/>
    <property type="match status" value="1"/>
</dbReference>
<organism evidence="2">
    <name type="scientific">marine sediment metagenome</name>
    <dbReference type="NCBI Taxonomy" id="412755"/>
    <lineage>
        <taxon>unclassified sequences</taxon>
        <taxon>metagenomes</taxon>
        <taxon>ecological metagenomes</taxon>
    </lineage>
</organism>